<name>A0A0F9SLA8_9ZZZZ</name>
<proteinExistence type="predicted"/>
<feature type="compositionally biased region" description="Polar residues" evidence="1">
    <location>
        <begin position="8"/>
        <end position="18"/>
    </location>
</feature>
<feature type="region of interest" description="Disordered" evidence="1">
    <location>
        <begin position="182"/>
        <end position="222"/>
    </location>
</feature>
<protein>
    <submittedName>
        <fullName evidence="2">Uncharacterized protein</fullName>
    </submittedName>
</protein>
<organism evidence="2">
    <name type="scientific">marine sediment metagenome</name>
    <dbReference type="NCBI Taxonomy" id="412755"/>
    <lineage>
        <taxon>unclassified sequences</taxon>
        <taxon>metagenomes</taxon>
        <taxon>ecological metagenomes</taxon>
    </lineage>
</organism>
<accession>A0A0F9SLA8</accession>
<gene>
    <name evidence="2" type="ORF">LCGC14_0458270</name>
</gene>
<dbReference type="EMBL" id="LAZR01000466">
    <property type="protein sequence ID" value="KKN67794.1"/>
    <property type="molecule type" value="Genomic_DNA"/>
</dbReference>
<dbReference type="AlphaFoldDB" id="A0A0F9SLA8"/>
<evidence type="ECO:0000256" key="1">
    <source>
        <dbReference type="SAM" id="MobiDB-lite"/>
    </source>
</evidence>
<sequence>MADEDQSQTDQSLGTSDGSPPDYESLYKTEQGKVQLLEGDVKKLGADLSSVRGTVKSQRSRDTEFADELSGVREMVKVLARAQEAGNAEGLGKSVDDINEQTAGSVAASRFAARYESMLGDLQEAIQAADGTSVVLDLKTAPELEEARTLWSEGYTNTDLSYADRTDLFAQAISKTHKAVRVKERATAAAPAETKAESKSDDESDTTLDTDAGGGASGGSDTMKSLLAKDYKNMTLTEKTEYTKNLWARAAKDDGVYYPGV</sequence>
<comment type="caution">
    <text evidence="2">The sequence shown here is derived from an EMBL/GenBank/DDBJ whole genome shotgun (WGS) entry which is preliminary data.</text>
</comment>
<evidence type="ECO:0000313" key="2">
    <source>
        <dbReference type="EMBL" id="KKN67794.1"/>
    </source>
</evidence>
<feature type="region of interest" description="Disordered" evidence="1">
    <location>
        <begin position="1"/>
        <end position="30"/>
    </location>
</feature>
<reference evidence="2" key="1">
    <citation type="journal article" date="2015" name="Nature">
        <title>Complex archaea that bridge the gap between prokaryotes and eukaryotes.</title>
        <authorList>
            <person name="Spang A."/>
            <person name="Saw J.H."/>
            <person name="Jorgensen S.L."/>
            <person name="Zaremba-Niedzwiedzka K."/>
            <person name="Martijn J."/>
            <person name="Lind A.E."/>
            <person name="van Eijk R."/>
            <person name="Schleper C."/>
            <person name="Guy L."/>
            <person name="Ettema T.J."/>
        </authorList>
    </citation>
    <scope>NUCLEOTIDE SEQUENCE</scope>
</reference>